<evidence type="ECO:0000256" key="1">
    <source>
        <dbReference type="SAM" id="MobiDB-lite"/>
    </source>
</evidence>
<gene>
    <name evidence="2" type="ordered locus">MSMEI_2098</name>
</gene>
<dbReference type="EMBL" id="CP001663">
    <property type="protein sequence ID" value="AFP38568.1"/>
    <property type="molecule type" value="Genomic_DNA"/>
</dbReference>
<evidence type="ECO:0000313" key="3">
    <source>
        <dbReference type="Proteomes" id="UP000006158"/>
    </source>
</evidence>
<organism evidence="2 3">
    <name type="scientific">Mycolicibacterium smegmatis (strain ATCC 700084 / mc(2)155)</name>
    <name type="common">Mycobacterium smegmatis</name>
    <dbReference type="NCBI Taxonomy" id="246196"/>
    <lineage>
        <taxon>Bacteria</taxon>
        <taxon>Bacillati</taxon>
        <taxon>Actinomycetota</taxon>
        <taxon>Actinomycetes</taxon>
        <taxon>Mycobacteriales</taxon>
        <taxon>Mycobacteriaceae</taxon>
        <taxon>Mycolicibacterium</taxon>
    </lineage>
</organism>
<protein>
    <recommendedName>
        <fullName evidence="4">DUF4265 domain-containing protein</fullName>
    </recommendedName>
</protein>
<evidence type="ECO:0000313" key="2">
    <source>
        <dbReference type="EMBL" id="AFP38568.1"/>
    </source>
</evidence>
<dbReference type="KEGG" id="msg:MSMEI_2098"/>
<reference evidence="2 3" key="2">
    <citation type="journal article" date="2009" name="Genome Res.">
        <title>Ortho-proteogenomics: multiple proteomes investigation through orthology and a new MS-based protocol.</title>
        <authorList>
            <person name="Gallien S."/>
            <person name="Perrodou E."/>
            <person name="Carapito C."/>
            <person name="Deshayes C."/>
            <person name="Reyrat J.M."/>
            <person name="Van Dorsselaer A."/>
            <person name="Poch O."/>
            <person name="Schaeffer C."/>
            <person name="Lecompte O."/>
        </authorList>
    </citation>
    <scope>NUCLEOTIDE SEQUENCE [LARGE SCALE GENOMIC DNA]</scope>
    <source>
        <strain evidence="3">ATCC 700084 / mc(2)155</strain>
    </source>
</reference>
<reference evidence="2 3" key="1">
    <citation type="journal article" date="2007" name="Genome Biol.">
        <title>Interrupted coding sequences in Mycobacterium smegmatis: authentic mutations or sequencing errors?</title>
        <authorList>
            <person name="Deshayes C."/>
            <person name="Perrodou E."/>
            <person name="Gallien S."/>
            <person name="Euphrasie D."/>
            <person name="Schaeffer C."/>
            <person name="Van-Dorsselaer A."/>
            <person name="Poch O."/>
            <person name="Lecompte O."/>
            <person name="Reyrat J.M."/>
        </authorList>
    </citation>
    <scope>NUCLEOTIDE SEQUENCE [LARGE SCALE GENOMIC DNA]</scope>
    <source>
        <strain evidence="3">ATCC 700084 / mc(2)155</strain>
    </source>
</reference>
<dbReference type="Proteomes" id="UP000006158">
    <property type="component" value="Chromosome"/>
</dbReference>
<evidence type="ECO:0008006" key="4">
    <source>
        <dbReference type="Google" id="ProtNLM"/>
    </source>
</evidence>
<dbReference type="InterPro" id="IPR025361">
    <property type="entry name" value="DUF4265"/>
</dbReference>
<feature type="region of interest" description="Disordered" evidence="1">
    <location>
        <begin position="1"/>
        <end position="21"/>
    </location>
</feature>
<dbReference type="Pfam" id="PF14085">
    <property type="entry name" value="DUF4265"/>
    <property type="match status" value="1"/>
</dbReference>
<accession>I7FIF8</accession>
<name>I7FIF8_MYCS2</name>
<proteinExistence type="predicted"/>
<dbReference type="AlphaFoldDB" id="I7FIF8"/>
<dbReference type="PATRIC" id="fig|246196.56.peg.2151"/>
<sequence>MTRERFDTLGPPPGTRPRGALPMRFEIDTDDEHSWPPANSETLWVLPEPEARTYRVLSIPVLADGIAVNDTVLGEFANDNLMFKGKITSGGHSTIRIFIDHQVEEGILTERIAAIISEVEAAGCTVRRSGWDLIVAVDIPTLDAYEHVYDDCLIPRGEAGELAVESACMTFDT</sequence>